<gene>
    <name evidence="2" type="ORF">EJ73_00152</name>
</gene>
<accession>A0A318I623</accession>
<sequence length="154" mass="17154">MRKKLEKTIFASFAIVAILAFAACSCCKSTTNSTQVSFHEARNYFLNTGKELNVGEKITREKDFNLYFGIAAFMGKDGEATPINFSKSFVLPIVLPETYNDTKITNVSLTGNNATLHLNYKVEVGAKRSFTIRPIMLLVVNKAYKDAKVVVNQQ</sequence>
<name>A0A318I623_9BACT</name>
<keyword evidence="3" id="KW-1185">Reference proteome</keyword>
<reference evidence="2 3" key="1">
    <citation type="submission" date="2018-05" db="EMBL/GenBank/DDBJ databases">
        <title>Genomic Encyclopedia of Type Strains, Phase I: the one thousand microbial genomes (KMG-I) project.</title>
        <authorList>
            <person name="Kyrpides N."/>
        </authorList>
    </citation>
    <scope>NUCLEOTIDE SEQUENCE [LARGE SCALE GENOMIC DNA]</scope>
    <source>
        <strain evidence="2 3">DSM 15611</strain>
    </source>
</reference>
<dbReference type="RefSeq" id="WP_025815927.1">
    <property type="nucleotide sequence ID" value="NZ_BAIZ01000014.1"/>
</dbReference>
<evidence type="ECO:0000313" key="2">
    <source>
        <dbReference type="EMBL" id="PXX24886.1"/>
    </source>
</evidence>
<feature type="signal peptide" evidence="1">
    <location>
        <begin position="1"/>
        <end position="22"/>
    </location>
</feature>
<dbReference type="PROSITE" id="PS51257">
    <property type="entry name" value="PROKAR_LIPOPROTEIN"/>
    <property type="match status" value="1"/>
</dbReference>
<protein>
    <recommendedName>
        <fullName evidence="4">Lipoprotein</fullName>
    </recommendedName>
</protein>
<dbReference type="EMBL" id="QJJX01000001">
    <property type="protein sequence ID" value="PXX24886.1"/>
    <property type="molecule type" value="Genomic_DNA"/>
</dbReference>
<evidence type="ECO:0000256" key="1">
    <source>
        <dbReference type="SAM" id="SignalP"/>
    </source>
</evidence>
<keyword evidence="1" id="KW-0732">Signal</keyword>
<proteinExistence type="predicted"/>
<comment type="caution">
    <text evidence="2">The sequence shown here is derived from an EMBL/GenBank/DDBJ whole genome shotgun (WGS) entry which is preliminary data.</text>
</comment>
<evidence type="ECO:0008006" key="4">
    <source>
        <dbReference type="Google" id="ProtNLM"/>
    </source>
</evidence>
<feature type="chain" id="PRO_5016281473" description="Lipoprotein" evidence="1">
    <location>
        <begin position="23"/>
        <end position="154"/>
    </location>
</feature>
<dbReference type="OrthoDB" id="8613168at2"/>
<dbReference type="AlphaFoldDB" id="A0A318I623"/>
<organism evidence="2 3">
    <name type="scientific">Hoylesella shahii DSM 15611 = JCM 12083</name>
    <dbReference type="NCBI Taxonomy" id="1122991"/>
    <lineage>
        <taxon>Bacteria</taxon>
        <taxon>Pseudomonadati</taxon>
        <taxon>Bacteroidota</taxon>
        <taxon>Bacteroidia</taxon>
        <taxon>Bacteroidales</taxon>
        <taxon>Prevotellaceae</taxon>
        <taxon>Hoylesella</taxon>
    </lineage>
</organism>
<evidence type="ECO:0000313" key="3">
    <source>
        <dbReference type="Proteomes" id="UP000248314"/>
    </source>
</evidence>
<dbReference type="Proteomes" id="UP000248314">
    <property type="component" value="Unassembled WGS sequence"/>
</dbReference>